<dbReference type="SUPFAM" id="SSF53474">
    <property type="entry name" value="alpha/beta-Hydrolases"/>
    <property type="match status" value="1"/>
</dbReference>
<accession>A0A0C3KR45</accession>
<evidence type="ECO:0000313" key="3">
    <source>
        <dbReference type="EMBL" id="KIO23848.1"/>
    </source>
</evidence>
<feature type="compositionally biased region" description="Basic and acidic residues" evidence="1">
    <location>
        <begin position="499"/>
        <end position="508"/>
    </location>
</feature>
<sequence length="553" mass="60514">MFSGTAWGSFFAVSASWVVDWFRLQQDRGVSELGDGGDPEKPKFKAPEKGKSSTKADNQPPSVIQQLMNSPALFEPIRKPRNPIVLCHGLYGFDVIGPASFQRQYWSEVLEILRDKIKADVIVTSVPATGSIQDRATVLNTKLRELAKGKEVNLFGHSMGGLDCRQLITHIRPKEYTPLSLTTIATPHRGSPFMDWCSHNIGIGALQDAVKSSRRLKVPYSLSSPLLTRPTPSSSLIEQPSKTPDSPASSTLSPLVTYLATLPQSITTLILSYVDSPAYANLTTSYLNDIFNPSTPNVEGVKYFSVAGRVDNMSIFHPLWLPKLILDKSEEVEQESLKPSGLHSLRDGRDGDKWPTSQIGRYPPHHELGNDGLVPISSAQWGEFLGIVEGTDHWDIRGASGFSAQWELAGAAGGLGWVSGVDWSKWGIPWIGGGSKEAAETAFKVAEKATETGSAAEKVKTAIDTAKAIAVSKQKPTSDLDGEVSRMMTWIGEHMAKATSERKSEDILNSKSSRPPEDLIGLRTPPPRPMEEGKFSLERLYMALTRKLYDEGL</sequence>
<dbReference type="InterPro" id="IPR029058">
    <property type="entry name" value="AB_hydrolase_fold"/>
</dbReference>
<dbReference type="Gene3D" id="3.40.50.1820">
    <property type="entry name" value="alpha/beta hydrolase"/>
    <property type="match status" value="1"/>
</dbReference>
<dbReference type="Proteomes" id="UP000054248">
    <property type="component" value="Unassembled WGS sequence"/>
</dbReference>
<dbReference type="HOGENOM" id="CLU_015536_1_0_1"/>
<dbReference type="EMBL" id="KN823074">
    <property type="protein sequence ID" value="KIO23848.1"/>
    <property type="molecule type" value="Genomic_DNA"/>
</dbReference>
<reference evidence="4" key="2">
    <citation type="submission" date="2015-01" db="EMBL/GenBank/DDBJ databases">
        <title>Evolutionary Origins and Diversification of the Mycorrhizal Mutualists.</title>
        <authorList>
            <consortium name="DOE Joint Genome Institute"/>
            <consortium name="Mycorrhizal Genomics Consortium"/>
            <person name="Kohler A."/>
            <person name="Kuo A."/>
            <person name="Nagy L.G."/>
            <person name="Floudas D."/>
            <person name="Copeland A."/>
            <person name="Barry K.W."/>
            <person name="Cichocki N."/>
            <person name="Veneault-Fourrey C."/>
            <person name="LaButti K."/>
            <person name="Lindquist E.A."/>
            <person name="Lipzen A."/>
            <person name="Lundell T."/>
            <person name="Morin E."/>
            <person name="Murat C."/>
            <person name="Riley R."/>
            <person name="Ohm R."/>
            <person name="Sun H."/>
            <person name="Tunlid A."/>
            <person name="Henrissat B."/>
            <person name="Grigoriev I.V."/>
            <person name="Hibbett D.S."/>
            <person name="Martin F."/>
        </authorList>
    </citation>
    <scope>NUCLEOTIDE SEQUENCE [LARGE SCALE GENOMIC DNA]</scope>
    <source>
        <strain evidence="4">MUT 4182</strain>
    </source>
</reference>
<feature type="chain" id="PRO_5002166438" description="DUF676 domain-containing protein" evidence="2">
    <location>
        <begin position="17"/>
        <end position="553"/>
    </location>
</feature>
<evidence type="ECO:0008006" key="5">
    <source>
        <dbReference type="Google" id="ProtNLM"/>
    </source>
</evidence>
<feature type="region of interest" description="Disordered" evidence="1">
    <location>
        <begin position="499"/>
        <end position="532"/>
    </location>
</feature>
<feature type="compositionally biased region" description="Basic and acidic residues" evidence="1">
    <location>
        <begin position="38"/>
        <end position="51"/>
    </location>
</feature>
<evidence type="ECO:0000256" key="1">
    <source>
        <dbReference type="SAM" id="MobiDB-lite"/>
    </source>
</evidence>
<dbReference type="AlphaFoldDB" id="A0A0C3KR45"/>
<dbReference type="PANTHER" id="PTHR11440">
    <property type="entry name" value="LECITHIN-CHOLESTEROL ACYLTRANSFERASE-RELATED"/>
    <property type="match status" value="1"/>
</dbReference>
<gene>
    <name evidence="3" type="ORF">M407DRAFT_77674</name>
</gene>
<feature type="compositionally biased region" description="Polar residues" evidence="1">
    <location>
        <begin position="237"/>
        <end position="250"/>
    </location>
</feature>
<feature type="region of interest" description="Disordered" evidence="1">
    <location>
        <begin position="227"/>
        <end position="250"/>
    </location>
</feature>
<feature type="region of interest" description="Disordered" evidence="1">
    <location>
        <begin position="30"/>
        <end position="61"/>
    </location>
</feature>
<dbReference type="STRING" id="1051891.A0A0C3KR45"/>
<evidence type="ECO:0000256" key="2">
    <source>
        <dbReference type="SAM" id="SignalP"/>
    </source>
</evidence>
<organism evidence="3 4">
    <name type="scientific">Tulasnella calospora MUT 4182</name>
    <dbReference type="NCBI Taxonomy" id="1051891"/>
    <lineage>
        <taxon>Eukaryota</taxon>
        <taxon>Fungi</taxon>
        <taxon>Dikarya</taxon>
        <taxon>Basidiomycota</taxon>
        <taxon>Agaricomycotina</taxon>
        <taxon>Agaricomycetes</taxon>
        <taxon>Cantharellales</taxon>
        <taxon>Tulasnellaceae</taxon>
        <taxon>Tulasnella</taxon>
    </lineage>
</organism>
<feature type="signal peptide" evidence="2">
    <location>
        <begin position="1"/>
        <end position="16"/>
    </location>
</feature>
<dbReference type="OrthoDB" id="5592486at2759"/>
<evidence type="ECO:0000313" key="4">
    <source>
        <dbReference type="Proteomes" id="UP000054248"/>
    </source>
</evidence>
<feature type="compositionally biased region" description="Low complexity" evidence="1">
    <location>
        <begin position="227"/>
        <end position="236"/>
    </location>
</feature>
<keyword evidence="2" id="KW-0732">Signal</keyword>
<reference evidence="3 4" key="1">
    <citation type="submission" date="2014-04" db="EMBL/GenBank/DDBJ databases">
        <authorList>
            <consortium name="DOE Joint Genome Institute"/>
            <person name="Kuo A."/>
            <person name="Girlanda M."/>
            <person name="Perotto S."/>
            <person name="Kohler A."/>
            <person name="Nagy L.G."/>
            <person name="Floudas D."/>
            <person name="Copeland A."/>
            <person name="Barry K.W."/>
            <person name="Cichocki N."/>
            <person name="Veneault-Fourrey C."/>
            <person name="LaButti K."/>
            <person name="Lindquist E.A."/>
            <person name="Lipzen A."/>
            <person name="Lundell T."/>
            <person name="Morin E."/>
            <person name="Murat C."/>
            <person name="Sun H."/>
            <person name="Tunlid A."/>
            <person name="Henrissat B."/>
            <person name="Grigoriev I.V."/>
            <person name="Hibbett D.S."/>
            <person name="Martin F."/>
            <person name="Nordberg H.P."/>
            <person name="Cantor M.N."/>
            <person name="Hua S.X."/>
        </authorList>
    </citation>
    <scope>NUCLEOTIDE SEQUENCE [LARGE SCALE GENOMIC DNA]</scope>
    <source>
        <strain evidence="3 4">MUT 4182</strain>
    </source>
</reference>
<keyword evidence="4" id="KW-1185">Reference proteome</keyword>
<proteinExistence type="predicted"/>
<protein>
    <recommendedName>
        <fullName evidence="5">DUF676 domain-containing protein</fullName>
    </recommendedName>
</protein>
<name>A0A0C3KR45_9AGAM</name>